<comment type="catalytic activity">
    <reaction evidence="11 12">
        <text>uridine(1498) in 16S rRNA + S-adenosyl-L-methionine = N(3)-methyluridine(1498) in 16S rRNA + S-adenosyl-L-homocysteine + H(+)</text>
        <dbReference type="Rhea" id="RHEA:42920"/>
        <dbReference type="Rhea" id="RHEA-COMP:10283"/>
        <dbReference type="Rhea" id="RHEA-COMP:10284"/>
        <dbReference type="ChEBI" id="CHEBI:15378"/>
        <dbReference type="ChEBI" id="CHEBI:57856"/>
        <dbReference type="ChEBI" id="CHEBI:59789"/>
        <dbReference type="ChEBI" id="CHEBI:65315"/>
        <dbReference type="ChEBI" id="CHEBI:74502"/>
        <dbReference type="EC" id="2.1.1.193"/>
    </reaction>
</comment>
<evidence type="ECO:0000256" key="3">
    <source>
        <dbReference type="ARBA" id="ARBA00012328"/>
    </source>
</evidence>
<dbReference type="Pfam" id="PF04452">
    <property type="entry name" value="Methyltrans_RNA"/>
    <property type="match status" value="1"/>
</dbReference>
<evidence type="ECO:0000256" key="9">
    <source>
        <dbReference type="ARBA" id="ARBA00022691"/>
    </source>
</evidence>
<evidence type="ECO:0000256" key="11">
    <source>
        <dbReference type="ARBA" id="ARBA00047944"/>
    </source>
</evidence>
<gene>
    <name evidence="16" type="ORF">LNV07_19375</name>
</gene>
<evidence type="ECO:0000313" key="16">
    <source>
        <dbReference type="EMBL" id="MCV2370246.1"/>
    </source>
</evidence>
<dbReference type="InterPro" id="IPR006700">
    <property type="entry name" value="RsmE"/>
</dbReference>
<evidence type="ECO:0000259" key="14">
    <source>
        <dbReference type="Pfam" id="PF04452"/>
    </source>
</evidence>
<name>A0ABT2YJU6_9BURK</name>
<organism evidence="16 17">
    <name type="scientific">Roseateles oligotrophus</name>
    <dbReference type="NCBI Taxonomy" id="1769250"/>
    <lineage>
        <taxon>Bacteria</taxon>
        <taxon>Pseudomonadati</taxon>
        <taxon>Pseudomonadota</taxon>
        <taxon>Betaproteobacteria</taxon>
        <taxon>Burkholderiales</taxon>
        <taxon>Sphaerotilaceae</taxon>
        <taxon>Roseateles</taxon>
    </lineage>
</organism>
<dbReference type="NCBIfam" id="TIGR00046">
    <property type="entry name" value="RsmE family RNA methyltransferase"/>
    <property type="match status" value="1"/>
</dbReference>
<dbReference type="NCBIfam" id="NF008692">
    <property type="entry name" value="PRK11713.1-5"/>
    <property type="match status" value="1"/>
</dbReference>
<evidence type="ECO:0000256" key="12">
    <source>
        <dbReference type="PIRNR" id="PIRNR015601"/>
    </source>
</evidence>
<dbReference type="GO" id="GO:0008168">
    <property type="term" value="F:methyltransferase activity"/>
    <property type="evidence" value="ECO:0007669"/>
    <property type="project" value="UniProtKB-KW"/>
</dbReference>
<evidence type="ECO:0000256" key="6">
    <source>
        <dbReference type="ARBA" id="ARBA00022552"/>
    </source>
</evidence>
<evidence type="ECO:0000256" key="2">
    <source>
        <dbReference type="ARBA" id="ARBA00005528"/>
    </source>
</evidence>
<dbReference type="InterPro" id="IPR029026">
    <property type="entry name" value="tRNA_m1G_MTases_N"/>
</dbReference>
<dbReference type="PANTHER" id="PTHR30027">
    <property type="entry name" value="RIBOSOMAL RNA SMALL SUBUNIT METHYLTRANSFERASE E"/>
    <property type="match status" value="1"/>
</dbReference>
<dbReference type="Pfam" id="PF20260">
    <property type="entry name" value="PUA_4"/>
    <property type="match status" value="1"/>
</dbReference>
<comment type="function">
    <text evidence="10 12">Specifically methylates the N3 position of the uracil ring of uridine 1498 (m3U1498) in 16S rRNA. Acts on the fully assembled 30S ribosomal subunit.</text>
</comment>
<keyword evidence="8 12" id="KW-0808">Transferase</keyword>
<sequence length="247" mass="26475">MPPRFFVDSPLNSQEPGGADLPLPASAARHVQVLRLQPGSPVTLFDGSGHEWQAEVSAMGRSEVRVHLQARQLVQRELTHEVTLAVVMPANDRMDGLVEKATELGVACIQPLMSERSVLRLNGERADKKVAHWSGVAIAACEQSGRTKVPKIAPIKTLAAWMAELPVQTSEQRRWLLSPTAAQSLKALNEVAAKSTSVLSGPEGGLSPAEEQLARSNGFLAAQLGPRILRADTAPLAVLGWLALQSL</sequence>
<evidence type="ECO:0000256" key="10">
    <source>
        <dbReference type="ARBA" id="ARBA00025699"/>
    </source>
</evidence>
<comment type="similarity">
    <text evidence="2 12">Belongs to the RNA methyltransferase RsmE family.</text>
</comment>
<dbReference type="SUPFAM" id="SSF88697">
    <property type="entry name" value="PUA domain-like"/>
    <property type="match status" value="1"/>
</dbReference>
<dbReference type="Gene3D" id="3.40.1280.10">
    <property type="match status" value="1"/>
</dbReference>
<dbReference type="InterPro" id="IPR046887">
    <property type="entry name" value="RsmE_PUA-like"/>
</dbReference>
<dbReference type="PANTHER" id="PTHR30027:SF3">
    <property type="entry name" value="16S RRNA (URACIL(1498)-N(3))-METHYLTRANSFERASE"/>
    <property type="match status" value="1"/>
</dbReference>
<dbReference type="InterPro" id="IPR046886">
    <property type="entry name" value="RsmE_MTase_dom"/>
</dbReference>
<dbReference type="InterPro" id="IPR029028">
    <property type="entry name" value="Alpha/beta_knot_MTases"/>
</dbReference>
<dbReference type="CDD" id="cd18084">
    <property type="entry name" value="RsmE-like"/>
    <property type="match status" value="1"/>
</dbReference>
<feature type="region of interest" description="Disordered" evidence="13">
    <location>
        <begin position="1"/>
        <end position="23"/>
    </location>
</feature>
<dbReference type="InterPro" id="IPR015947">
    <property type="entry name" value="PUA-like_sf"/>
</dbReference>
<dbReference type="Gene3D" id="2.40.240.20">
    <property type="entry name" value="Hypothetical PUA domain-like, domain 1"/>
    <property type="match status" value="1"/>
</dbReference>
<evidence type="ECO:0000256" key="7">
    <source>
        <dbReference type="ARBA" id="ARBA00022603"/>
    </source>
</evidence>
<feature type="domain" description="Ribosomal RNA small subunit methyltransferase E methyltransferase" evidence="14">
    <location>
        <begin position="78"/>
        <end position="242"/>
    </location>
</feature>
<proteinExistence type="inferred from homology"/>
<keyword evidence="6 12" id="KW-0698">rRNA processing</keyword>
<protein>
    <recommendedName>
        <fullName evidence="4 12">Ribosomal RNA small subunit methyltransferase E</fullName>
        <ecNumber evidence="3 12">2.1.1.193</ecNumber>
    </recommendedName>
</protein>
<comment type="subcellular location">
    <subcellularLocation>
        <location evidence="1 12">Cytoplasm</location>
    </subcellularLocation>
</comment>
<dbReference type="EC" id="2.1.1.193" evidence="3 12"/>
<dbReference type="PIRSF" id="PIRSF015601">
    <property type="entry name" value="MTase_slr0722"/>
    <property type="match status" value="1"/>
</dbReference>
<feature type="domain" description="Ribosomal RNA small subunit methyltransferase E PUA-like" evidence="15">
    <location>
        <begin position="25"/>
        <end position="67"/>
    </location>
</feature>
<evidence type="ECO:0000256" key="4">
    <source>
        <dbReference type="ARBA" id="ARBA00013673"/>
    </source>
</evidence>
<evidence type="ECO:0000313" key="17">
    <source>
        <dbReference type="Proteomes" id="UP001209701"/>
    </source>
</evidence>
<evidence type="ECO:0000256" key="5">
    <source>
        <dbReference type="ARBA" id="ARBA00022490"/>
    </source>
</evidence>
<evidence type="ECO:0000256" key="13">
    <source>
        <dbReference type="SAM" id="MobiDB-lite"/>
    </source>
</evidence>
<accession>A0ABT2YJU6</accession>
<evidence type="ECO:0000259" key="15">
    <source>
        <dbReference type="Pfam" id="PF20260"/>
    </source>
</evidence>
<dbReference type="EMBL" id="JAJIRN010000009">
    <property type="protein sequence ID" value="MCV2370246.1"/>
    <property type="molecule type" value="Genomic_DNA"/>
</dbReference>
<dbReference type="GO" id="GO:0032259">
    <property type="term" value="P:methylation"/>
    <property type="evidence" value="ECO:0007669"/>
    <property type="project" value="UniProtKB-KW"/>
</dbReference>
<dbReference type="SUPFAM" id="SSF75217">
    <property type="entry name" value="alpha/beta knot"/>
    <property type="match status" value="1"/>
</dbReference>
<reference evidence="16 17" key="1">
    <citation type="submission" date="2021-11" db="EMBL/GenBank/DDBJ databases">
        <authorList>
            <person name="Liang Q."/>
            <person name="Mou H."/>
            <person name="Liu Z."/>
        </authorList>
    </citation>
    <scope>NUCLEOTIDE SEQUENCE [LARGE SCALE GENOMIC DNA]</scope>
    <source>
        <strain evidence="16 17">CHU3</strain>
    </source>
</reference>
<evidence type="ECO:0000256" key="8">
    <source>
        <dbReference type="ARBA" id="ARBA00022679"/>
    </source>
</evidence>
<keyword evidence="9 12" id="KW-0949">S-adenosyl-L-methionine</keyword>
<evidence type="ECO:0000256" key="1">
    <source>
        <dbReference type="ARBA" id="ARBA00004496"/>
    </source>
</evidence>
<keyword evidence="5 12" id="KW-0963">Cytoplasm</keyword>
<comment type="caution">
    <text evidence="16">The sequence shown here is derived from an EMBL/GenBank/DDBJ whole genome shotgun (WGS) entry which is preliminary data.</text>
</comment>
<dbReference type="Proteomes" id="UP001209701">
    <property type="component" value="Unassembled WGS sequence"/>
</dbReference>
<keyword evidence="7 12" id="KW-0489">Methyltransferase</keyword>
<keyword evidence="17" id="KW-1185">Reference proteome</keyword>